<dbReference type="PANTHER" id="PTHR46622:SF1">
    <property type="entry name" value="DNA-DEPENDENT METALLOPROTEASE WSS1"/>
    <property type="match status" value="1"/>
</dbReference>
<dbReference type="PROSITE" id="PS50199">
    <property type="entry name" value="ZF_RANBP2_2"/>
    <property type="match status" value="1"/>
</dbReference>
<comment type="caution">
    <text evidence="7">The sequence shown here is derived from an EMBL/GenBank/DDBJ whole genome shotgun (WGS) entry which is preliminary data.</text>
</comment>
<sequence length="374" mass="42564">MNRNATILRYSHLNKLPREKEALLLLKKVAYLVKPIMKARKWKVGTLAEFLPSEQKLLGINMNHGERICLRLRYATDQNNFLPFEQIIDVMLHELCHNVHGPHDTHFHALWDQLRTEYEDLLSRGDIENEFPIEGKIIPKRVFVTVHEAMEKARKAAVALEQRRTQKHRSSRNSGCRFSSKTVQSLSNIRTVVTDAIQRRVTVLNGCGASSRTNKEIEDLAIQATRNGFASQAEEEANDRAISLAIWELFQDDIVNQHEDTHLPLNKDFSSNRDQSIAVNESHVTISGKNSRLSIRQPPKKNVPQANLRHSSNMNSVQKRASMQDLDSNTTSRVFGSGWDCPSCTLHNPVNFLTCGACYLERPMEIKNSIPAVI</sequence>
<accession>A0A420IYM5</accession>
<protein>
    <submittedName>
        <fullName evidence="7">Putative dna damage response protein wss1</fullName>
    </submittedName>
</protein>
<evidence type="ECO:0000256" key="4">
    <source>
        <dbReference type="PROSITE-ProRule" id="PRU00322"/>
    </source>
</evidence>
<feature type="domain" description="WLM" evidence="6">
    <location>
        <begin position="1"/>
        <end position="166"/>
    </location>
</feature>
<dbReference type="GO" id="GO:0005634">
    <property type="term" value="C:nucleus"/>
    <property type="evidence" value="ECO:0007669"/>
    <property type="project" value="TreeGrafter"/>
</dbReference>
<organism evidence="7 8">
    <name type="scientific">Golovinomyces cichoracearum</name>
    <dbReference type="NCBI Taxonomy" id="62708"/>
    <lineage>
        <taxon>Eukaryota</taxon>
        <taxon>Fungi</taxon>
        <taxon>Dikarya</taxon>
        <taxon>Ascomycota</taxon>
        <taxon>Pezizomycotina</taxon>
        <taxon>Leotiomycetes</taxon>
        <taxon>Erysiphales</taxon>
        <taxon>Erysiphaceae</taxon>
        <taxon>Golovinomyces</taxon>
    </lineage>
</organism>
<dbReference type="Gene3D" id="2.30.30.380">
    <property type="entry name" value="Zn-finger domain of Sec23/24"/>
    <property type="match status" value="1"/>
</dbReference>
<evidence type="ECO:0000313" key="8">
    <source>
        <dbReference type="Proteomes" id="UP000283383"/>
    </source>
</evidence>
<keyword evidence="8" id="KW-1185">Reference proteome</keyword>
<dbReference type="InterPro" id="IPR053000">
    <property type="entry name" value="WSS1-like_metalloprotease"/>
</dbReference>
<dbReference type="EMBL" id="MCBQ01005364">
    <property type="protein sequence ID" value="RKF79657.1"/>
    <property type="molecule type" value="Genomic_DNA"/>
</dbReference>
<dbReference type="Pfam" id="PF08325">
    <property type="entry name" value="WLM"/>
    <property type="match status" value="1"/>
</dbReference>
<evidence type="ECO:0000259" key="6">
    <source>
        <dbReference type="PROSITE" id="PS51397"/>
    </source>
</evidence>
<dbReference type="Proteomes" id="UP000283383">
    <property type="component" value="Unassembled WGS sequence"/>
</dbReference>
<evidence type="ECO:0000256" key="1">
    <source>
        <dbReference type="ARBA" id="ARBA00022723"/>
    </source>
</evidence>
<dbReference type="InterPro" id="IPR001876">
    <property type="entry name" value="Znf_RanBP2"/>
</dbReference>
<keyword evidence="3" id="KW-0862">Zinc</keyword>
<dbReference type="PROSITE" id="PS51397">
    <property type="entry name" value="WLM"/>
    <property type="match status" value="1"/>
</dbReference>
<reference evidence="7 8" key="1">
    <citation type="journal article" date="2018" name="BMC Genomics">
        <title>Comparative genome analyses reveal sequence features reflecting distinct modes of host-adaptation between dicot and monocot powdery mildew.</title>
        <authorList>
            <person name="Wu Y."/>
            <person name="Ma X."/>
            <person name="Pan Z."/>
            <person name="Kale S.D."/>
            <person name="Song Y."/>
            <person name="King H."/>
            <person name="Zhang Q."/>
            <person name="Presley C."/>
            <person name="Deng X."/>
            <person name="Wei C.I."/>
            <person name="Xiao S."/>
        </authorList>
    </citation>
    <scope>NUCLEOTIDE SEQUENCE [LARGE SCALE GENOMIC DNA]</scope>
    <source>
        <strain evidence="7">UMSG3</strain>
    </source>
</reference>
<keyword evidence="2 4" id="KW-0863">Zinc-finger</keyword>
<evidence type="ECO:0000259" key="5">
    <source>
        <dbReference type="PROSITE" id="PS50199"/>
    </source>
</evidence>
<evidence type="ECO:0000256" key="3">
    <source>
        <dbReference type="ARBA" id="ARBA00022833"/>
    </source>
</evidence>
<evidence type="ECO:0000313" key="7">
    <source>
        <dbReference type="EMBL" id="RKF79657.1"/>
    </source>
</evidence>
<dbReference type="PANTHER" id="PTHR46622">
    <property type="entry name" value="DNA-DEPENDENT METALLOPROTEASE WSS1"/>
    <property type="match status" value="1"/>
</dbReference>
<name>A0A420IYM5_9PEZI</name>
<dbReference type="GO" id="GO:0008270">
    <property type="term" value="F:zinc ion binding"/>
    <property type="evidence" value="ECO:0007669"/>
    <property type="project" value="UniProtKB-KW"/>
</dbReference>
<dbReference type="STRING" id="62708.A0A420IYM5"/>
<dbReference type="PROSITE" id="PS01358">
    <property type="entry name" value="ZF_RANBP2_1"/>
    <property type="match status" value="1"/>
</dbReference>
<dbReference type="GO" id="GO:0008237">
    <property type="term" value="F:metallopeptidase activity"/>
    <property type="evidence" value="ECO:0007669"/>
    <property type="project" value="TreeGrafter"/>
</dbReference>
<feature type="domain" description="RanBP2-type" evidence="5">
    <location>
        <begin position="334"/>
        <end position="364"/>
    </location>
</feature>
<keyword evidence="1" id="KW-0479">Metal-binding</keyword>
<dbReference type="AlphaFoldDB" id="A0A420IYM5"/>
<dbReference type="InterPro" id="IPR013536">
    <property type="entry name" value="WLM_dom"/>
</dbReference>
<proteinExistence type="predicted"/>
<evidence type="ECO:0000256" key="2">
    <source>
        <dbReference type="ARBA" id="ARBA00022771"/>
    </source>
</evidence>
<gene>
    <name evidence="7" type="ORF">GcM3_053034</name>
</gene>
<dbReference type="GO" id="GO:0006281">
    <property type="term" value="P:DNA repair"/>
    <property type="evidence" value="ECO:0007669"/>
    <property type="project" value="TreeGrafter"/>
</dbReference>